<dbReference type="Gene3D" id="1.20.1250.20">
    <property type="entry name" value="MFS general substrate transporter like domains"/>
    <property type="match status" value="2"/>
</dbReference>
<keyword evidence="6 8" id="KW-0472">Membrane</keyword>
<keyword evidence="3" id="KW-0813">Transport</keyword>
<feature type="domain" description="Major facilitator superfamily (MFS) profile" evidence="9">
    <location>
        <begin position="236"/>
        <end position="426"/>
    </location>
</feature>
<feature type="transmembrane region" description="Helical" evidence="8">
    <location>
        <begin position="138"/>
        <end position="156"/>
    </location>
</feature>
<evidence type="ECO:0000256" key="4">
    <source>
        <dbReference type="ARBA" id="ARBA00022692"/>
    </source>
</evidence>
<dbReference type="PANTHER" id="PTHR11360">
    <property type="entry name" value="MONOCARBOXYLATE TRANSPORTER"/>
    <property type="match status" value="1"/>
</dbReference>
<evidence type="ECO:0000256" key="1">
    <source>
        <dbReference type="ARBA" id="ARBA00004141"/>
    </source>
</evidence>
<keyword evidence="4 8" id="KW-0812">Transmembrane</keyword>
<gene>
    <name evidence="10" type="ORF">QBC37DRAFT_375184</name>
</gene>
<dbReference type="Proteomes" id="UP001301769">
    <property type="component" value="Unassembled WGS sequence"/>
</dbReference>
<dbReference type="PROSITE" id="PS50850">
    <property type="entry name" value="MFS"/>
    <property type="match status" value="1"/>
</dbReference>
<proteinExistence type="inferred from homology"/>
<feature type="transmembrane region" description="Helical" evidence="8">
    <location>
        <begin position="109"/>
        <end position="131"/>
    </location>
</feature>
<sequence>MDQSLESDAHRDPELPSNSSEAVSPNSDTYMDTEKTQSGSVKPPPEIQRATPKSPNETVQRIESGYSAWYIILGGWCGQFCTFGLANCIGVFVTYYAEGPLSSYSPSTISWITSVQVWSMVFFGLFFGRIFDLYGPRYLLILGSLAYITGLMMISVSKEYYQFFQAQAVLASVGSAAVFNACISSAAAWFSPMRTKRKNMTATALGIMSSEGTKGAATSKKKFTWGAVIGGFKELPFVLTVVASFLFFWGVFLPLSYILLQAKDLGLDENVVEYLLPIINAVSIIGRIFPAIAADRVGRFNVMILVCALSSIVTLGIWIPGKSVAAIILYAVLFGLSSGGFISLLPAVIAQVSPEISQMGVRTGAAFAVASFGSLTGSPIAGAVVSAQGGSYLGLQIFCGCTILASVLVFVAARGVQVGFLVLKKV</sequence>
<evidence type="ECO:0000313" key="11">
    <source>
        <dbReference type="Proteomes" id="UP001301769"/>
    </source>
</evidence>
<dbReference type="GO" id="GO:0016020">
    <property type="term" value="C:membrane"/>
    <property type="evidence" value="ECO:0007669"/>
    <property type="project" value="UniProtKB-SubCell"/>
</dbReference>
<feature type="transmembrane region" description="Helical" evidence="8">
    <location>
        <begin position="302"/>
        <end position="321"/>
    </location>
</feature>
<accession>A0AAN6Y6Q6</accession>
<dbReference type="InterPro" id="IPR011701">
    <property type="entry name" value="MFS"/>
</dbReference>
<name>A0AAN6Y6Q6_9PEZI</name>
<feature type="transmembrane region" description="Helical" evidence="8">
    <location>
        <begin position="364"/>
        <end position="387"/>
    </location>
</feature>
<organism evidence="10 11">
    <name type="scientific">Rhypophila decipiens</name>
    <dbReference type="NCBI Taxonomy" id="261697"/>
    <lineage>
        <taxon>Eukaryota</taxon>
        <taxon>Fungi</taxon>
        <taxon>Dikarya</taxon>
        <taxon>Ascomycota</taxon>
        <taxon>Pezizomycotina</taxon>
        <taxon>Sordariomycetes</taxon>
        <taxon>Sordariomycetidae</taxon>
        <taxon>Sordariales</taxon>
        <taxon>Naviculisporaceae</taxon>
        <taxon>Rhypophila</taxon>
    </lineage>
</organism>
<evidence type="ECO:0000313" key="10">
    <source>
        <dbReference type="EMBL" id="KAK4212315.1"/>
    </source>
</evidence>
<evidence type="ECO:0000256" key="5">
    <source>
        <dbReference type="ARBA" id="ARBA00022989"/>
    </source>
</evidence>
<feature type="compositionally biased region" description="Polar residues" evidence="7">
    <location>
        <begin position="16"/>
        <end position="40"/>
    </location>
</feature>
<evidence type="ECO:0000256" key="2">
    <source>
        <dbReference type="ARBA" id="ARBA00006727"/>
    </source>
</evidence>
<dbReference type="SUPFAM" id="SSF103473">
    <property type="entry name" value="MFS general substrate transporter"/>
    <property type="match status" value="1"/>
</dbReference>
<reference evidence="10" key="2">
    <citation type="submission" date="2023-05" db="EMBL/GenBank/DDBJ databases">
        <authorList>
            <consortium name="Lawrence Berkeley National Laboratory"/>
            <person name="Steindorff A."/>
            <person name="Hensen N."/>
            <person name="Bonometti L."/>
            <person name="Westerberg I."/>
            <person name="Brannstrom I.O."/>
            <person name="Guillou S."/>
            <person name="Cros-Aarteil S."/>
            <person name="Calhoun S."/>
            <person name="Haridas S."/>
            <person name="Kuo A."/>
            <person name="Mondo S."/>
            <person name="Pangilinan J."/>
            <person name="Riley R."/>
            <person name="Labutti K."/>
            <person name="Andreopoulos B."/>
            <person name="Lipzen A."/>
            <person name="Chen C."/>
            <person name="Yanf M."/>
            <person name="Daum C."/>
            <person name="Ng V."/>
            <person name="Clum A."/>
            <person name="Ohm R."/>
            <person name="Martin F."/>
            <person name="Silar P."/>
            <person name="Natvig D."/>
            <person name="Lalanne C."/>
            <person name="Gautier V."/>
            <person name="Ament-Velasquez S.L."/>
            <person name="Kruys A."/>
            <person name="Hutchinson M.I."/>
            <person name="Powell A.J."/>
            <person name="Barry K."/>
            <person name="Miller A.N."/>
            <person name="Grigoriev I.V."/>
            <person name="Debuchy R."/>
            <person name="Gladieux P."/>
            <person name="Thoren M.H."/>
            <person name="Johannesson H."/>
        </authorList>
    </citation>
    <scope>NUCLEOTIDE SEQUENCE</scope>
    <source>
        <strain evidence="10">PSN293</strain>
    </source>
</reference>
<comment type="similarity">
    <text evidence="2">Belongs to the major facilitator superfamily. Monocarboxylate porter (TC 2.A.1.13) family.</text>
</comment>
<dbReference type="GO" id="GO:0022857">
    <property type="term" value="F:transmembrane transporter activity"/>
    <property type="evidence" value="ECO:0007669"/>
    <property type="project" value="InterPro"/>
</dbReference>
<dbReference type="InterPro" id="IPR036259">
    <property type="entry name" value="MFS_trans_sf"/>
</dbReference>
<feature type="transmembrane region" description="Helical" evidence="8">
    <location>
        <begin position="393"/>
        <end position="423"/>
    </location>
</feature>
<keyword evidence="5 8" id="KW-1133">Transmembrane helix</keyword>
<reference evidence="10" key="1">
    <citation type="journal article" date="2023" name="Mol. Phylogenet. Evol.">
        <title>Genome-scale phylogeny and comparative genomics of the fungal order Sordariales.</title>
        <authorList>
            <person name="Hensen N."/>
            <person name="Bonometti L."/>
            <person name="Westerberg I."/>
            <person name="Brannstrom I.O."/>
            <person name="Guillou S."/>
            <person name="Cros-Aarteil S."/>
            <person name="Calhoun S."/>
            <person name="Haridas S."/>
            <person name="Kuo A."/>
            <person name="Mondo S."/>
            <person name="Pangilinan J."/>
            <person name="Riley R."/>
            <person name="LaButti K."/>
            <person name="Andreopoulos B."/>
            <person name="Lipzen A."/>
            <person name="Chen C."/>
            <person name="Yan M."/>
            <person name="Daum C."/>
            <person name="Ng V."/>
            <person name="Clum A."/>
            <person name="Steindorff A."/>
            <person name="Ohm R.A."/>
            <person name="Martin F."/>
            <person name="Silar P."/>
            <person name="Natvig D.O."/>
            <person name="Lalanne C."/>
            <person name="Gautier V."/>
            <person name="Ament-Velasquez S.L."/>
            <person name="Kruys A."/>
            <person name="Hutchinson M.I."/>
            <person name="Powell A.J."/>
            <person name="Barry K."/>
            <person name="Miller A.N."/>
            <person name="Grigoriev I.V."/>
            <person name="Debuchy R."/>
            <person name="Gladieux P."/>
            <person name="Hiltunen Thoren M."/>
            <person name="Johannesson H."/>
        </authorList>
    </citation>
    <scope>NUCLEOTIDE SEQUENCE</scope>
    <source>
        <strain evidence="10">PSN293</strain>
    </source>
</reference>
<dbReference type="Pfam" id="PF07690">
    <property type="entry name" value="MFS_1"/>
    <property type="match status" value="2"/>
</dbReference>
<comment type="caution">
    <text evidence="10">The sequence shown here is derived from an EMBL/GenBank/DDBJ whole genome shotgun (WGS) entry which is preliminary data.</text>
</comment>
<evidence type="ECO:0000256" key="7">
    <source>
        <dbReference type="SAM" id="MobiDB-lite"/>
    </source>
</evidence>
<evidence type="ECO:0000256" key="6">
    <source>
        <dbReference type="ARBA" id="ARBA00023136"/>
    </source>
</evidence>
<protein>
    <submittedName>
        <fullName evidence="10">Major facilitator superfamily domain-containing protein</fullName>
    </submittedName>
</protein>
<evidence type="ECO:0000256" key="3">
    <source>
        <dbReference type="ARBA" id="ARBA00022448"/>
    </source>
</evidence>
<feature type="transmembrane region" description="Helical" evidence="8">
    <location>
        <begin position="68"/>
        <end position="97"/>
    </location>
</feature>
<feature type="transmembrane region" description="Helical" evidence="8">
    <location>
        <begin position="327"/>
        <end position="352"/>
    </location>
</feature>
<feature type="region of interest" description="Disordered" evidence="7">
    <location>
        <begin position="1"/>
        <end position="58"/>
    </location>
</feature>
<dbReference type="InterPro" id="IPR050327">
    <property type="entry name" value="Proton-linked_MCT"/>
</dbReference>
<evidence type="ECO:0000259" key="9">
    <source>
        <dbReference type="PROSITE" id="PS50850"/>
    </source>
</evidence>
<dbReference type="PANTHER" id="PTHR11360:SF224">
    <property type="entry name" value="MAJOR FACILITATOR SUPERFAMILY (MFS) PROFILE DOMAIN-CONTAINING PROTEIN-RELATED"/>
    <property type="match status" value="1"/>
</dbReference>
<comment type="subcellular location">
    <subcellularLocation>
        <location evidence="1">Membrane</location>
        <topology evidence="1">Multi-pass membrane protein</topology>
    </subcellularLocation>
</comment>
<feature type="transmembrane region" description="Helical" evidence="8">
    <location>
        <begin position="271"/>
        <end position="290"/>
    </location>
</feature>
<dbReference type="InterPro" id="IPR020846">
    <property type="entry name" value="MFS_dom"/>
</dbReference>
<dbReference type="EMBL" id="MU858130">
    <property type="protein sequence ID" value="KAK4212315.1"/>
    <property type="molecule type" value="Genomic_DNA"/>
</dbReference>
<dbReference type="AlphaFoldDB" id="A0AAN6Y6Q6"/>
<evidence type="ECO:0000256" key="8">
    <source>
        <dbReference type="SAM" id="Phobius"/>
    </source>
</evidence>
<feature type="transmembrane region" description="Helical" evidence="8">
    <location>
        <begin position="168"/>
        <end position="190"/>
    </location>
</feature>
<feature type="transmembrane region" description="Helical" evidence="8">
    <location>
        <begin position="237"/>
        <end position="259"/>
    </location>
</feature>
<keyword evidence="11" id="KW-1185">Reference proteome</keyword>